<keyword evidence="3" id="KW-1185">Reference proteome</keyword>
<proteinExistence type="predicted"/>
<reference evidence="2 3" key="1">
    <citation type="submission" date="2018-10" db="EMBL/GenBank/DDBJ databases">
        <title>Genome assembly for a Yunnan-Guizhou Plateau 3E fish, Anabarilius grahami (Regan), and its evolutionary and genetic applications.</title>
        <authorList>
            <person name="Jiang W."/>
        </authorList>
    </citation>
    <scope>NUCLEOTIDE SEQUENCE [LARGE SCALE GENOMIC DNA]</scope>
    <source>
        <strain evidence="2">AG-KIZ</strain>
        <tissue evidence="2">Muscle</tissue>
    </source>
</reference>
<sequence length="215" mass="23274">MLNSHLPGLQFPVSSCSEFVIEEVLDRSCNPRPVPPETQAAWPVRQSPFPSACPSSEHSPGVLPDPKTPMATEKPSAEPKRPRRRKKKAKQPQSPELSASVQPKPPEFSAAEPAPVTVGLLIEFEGMDWTPFPDPAPVLTEAAPTLAEPAPCSAEPAPSFSEAAPSFAEPAPAATAARLQTRHGRPRLQTRHGRPRPLTRHGRPRLQTCHDGPRT</sequence>
<evidence type="ECO:0000256" key="1">
    <source>
        <dbReference type="SAM" id="MobiDB-lite"/>
    </source>
</evidence>
<dbReference type="EMBL" id="RJVU01062584">
    <property type="protein sequence ID" value="ROJ29239.1"/>
    <property type="molecule type" value="Genomic_DNA"/>
</dbReference>
<accession>A0A3N0XRP5</accession>
<feature type="compositionally biased region" description="Basic residues" evidence="1">
    <location>
        <begin position="81"/>
        <end position="90"/>
    </location>
</feature>
<feature type="compositionally biased region" description="Basic residues" evidence="1">
    <location>
        <begin position="180"/>
        <end position="204"/>
    </location>
</feature>
<protein>
    <submittedName>
        <fullName evidence="2">Uncharacterized protein</fullName>
    </submittedName>
</protein>
<feature type="region of interest" description="Disordered" evidence="1">
    <location>
        <begin position="27"/>
        <end position="112"/>
    </location>
</feature>
<feature type="compositionally biased region" description="Low complexity" evidence="1">
    <location>
        <begin position="139"/>
        <end position="177"/>
    </location>
</feature>
<feature type="region of interest" description="Disordered" evidence="1">
    <location>
        <begin position="128"/>
        <end position="215"/>
    </location>
</feature>
<name>A0A3N0XRP5_ANAGA</name>
<dbReference type="AlphaFoldDB" id="A0A3N0XRP5"/>
<gene>
    <name evidence="2" type="ORF">DPX16_13683</name>
</gene>
<comment type="caution">
    <text evidence="2">The sequence shown here is derived from an EMBL/GenBank/DDBJ whole genome shotgun (WGS) entry which is preliminary data.</text>
</comment>
<evidence type="ECO:0000313" key="3">
    <source>
        <dbReference type="Proteomes" id="UP000281406"/>
    </source>
</evidence>
<evidence type="ECO:0000313" key="2">
    <source>
        <dbReference type="EMBL" id="ROJ29239.1"/>
    </source>
</evidence>
<dbReference type="Proteomes" id="UP000281406">
    <property type="component" value="Unassembled WGS sequence"/>
</dbReference>
<organism evidence="2 3">
    <name type="scientific">Anabarilius grahami</name>
    <name type="common">Kanglang fish</name>
    <name type="synonym">Barilius grahami</name>
    <dbReference type="NCBI Taxonomy" id="495550"/>
    <lineage>
        <taxon>Eukaryota</taxon>
        <taxon>Metazoa</taxon>
        <taxon>Chordata</taxon>
        <taxon>Craniata</taxon>
        <taxon>Vertebrata</taxon>
        <taxon>Euteleostomi</taxon>
        <taxon>Actinopterygii</taxon>
        <taxon>Neopterygii</taxon>
        <taxon>Teleostei</taxon>
        <taxon>Ostariophysi</taxon>
        <taxon>Cypriniformes</taxon>
        <taxon>Xenocyprididae</taxon>
        <taxon>Xenocypridinae</taxon>
        <taxon>Xenocypridinae incertae sedis</taxon>
        <taxon>Anabarilius</taxon>
    </lineage>
</organism>